<dbReference type="AlphaFoldDB" id="A0A923RIV3"/>
<keyword evidence="4 5" id="KW-0413">Isomerase</keyword>
<dbReference type="PRINTS" id="PR00992">
    <property type="entry name" value="ALARACEMASE"/>
</dbReference>
<evidence type="ECO:0000256" key="1">
    <source>
        <dbReference type="ARBA" id="ARBA00000316"/>
    </source>
</evidence>
<dbReference type="SUPFAM" id="SSF51419">
    <property type="entry name" value="PLP-binding barrel"/>
    <property type="match status" value="1"/>
</dbReference>
<comment type="function">
    <text evidence="5">Catalyzes the interconversion of L-alanine and D-alanine. May also act on other amino acids.</text>
</comment>
<evidence type="ECO:0000256" key="4">
    <source>
        <dbReference type="ARBA" id="ARBA00023235"/>
    </source>
</evidence>
<dbReference type="Gene3D" id="3.20.20.10">
    <property type="entry name" value="Alanine racemase"/>
    <property type="match status" value="1"/>
</dbReference>
<feature type="binding site" evidence="5 7">
    <location>
        <position position="315"/>
    </location>
    <ligand>
        <name>substrate</name>
    </ligand>
</feature>
<feature type="modified residue" description="N6-(pyridoxal phosphate)lysine" evidence="5 6">
    <location>
        <position position="40"/>
    </location>
</feature>
<dbReference type="Pfam" id="PF00842">
    <property type="entry name" value="Ala_racemase_C"/>
    <property type="match status" value="1"/>
</dbReference>
<dbReference type="EC" id="5.1.1.1" evidence="5"/>
<dbReference type="GO" id="GO:0030632">
    <property type="term" value="P:D-alanine biosynthetic process"/>
    <property type="evidence" value="ECO:0007669"/>
    <property type="project" value="UniProtKB-UniRule"/>
</dbReference>
<comment type="catalytic activity">
    <reaction evidence="1 5">
        <text>L-alanine = D-alanine</text>
        <dbReference type="Rhea" id="RHEA:20249"/>
        <dbReference type="ChEBI" id="CHEBI:57416"/>
        <dbReference type="ChEBI" id="CHEBI:57972"/>
        <dbReference type="EC" id="5.1.1.1"/>
    </reaction>
</comment>
<feature type="active site" description="Proton acceptor; specific for L-alanine" evidence="5">
    <location>
        <position position="268"/>
    </location>
</feature>
<comment type="caution">
    <text evidence="9">The sequence shown here is derived from an EMBL/GenBank/DDBJ whole genome shotgun (WGS) entry which is preliminary data.</text>
</comment>
<comment type="similarity">
    <text evidence="5">Belongs to the alanine racemase family.</text>
</comment>
<dbReference type="InterPro" id="IPR029066">
    <property type="entry name" value="PLP-binding_barrel"/>
</dbReference>
<dbReference type="PANTHER" id="PTHR30511">
    <property type="entry name" value="ALANINE RACEMASE"/>
    <property type="match status" value="1"/>
</dbReference>
<protein>
    <recommendedName>
        <fullName evidence="5">Alanine racemase</fullName>
        <ecNumber evidence="5">5.1.1.1</ecNumber>
    </recommendedName>
</protein>
<feature type="domain" description="Alanine racemase C-terminal" evidence="8">
    <location>
        <begin position="247"/>
        <end position="372"/>
    </location>
</feature>
<dbReference type="Pfam" id="PF01168">
    <property type="entry name" value="Ala_racemase_N"/>
    <property type="match status" value="1"/>
</dbReference>
<feature type="binding site" evidence="5 7">
    <location>
        <position position="136"/>
    </location>
    <ligand>
        <name>substrate</name>
    </ligand>
</feature>
<comment type="cofactor">
    <cofactor evidence="2 5 6">
        <name>pyridoxal 5'-phosphate</name>
        <dbReference type="ChEBI" id="CHEBI:597326"/>
    </cofactor>
</comment>
<organism evidence="9 10">
    <name type="scientific">Ornithinibacillus hominis</name>
    <dbReference type="NCBI Taxonomy" id="2763055"/>
    <lineage>
        <taxon>Bacteria</taxon>
        <taxon>Bacillati</taxon>
        <taxon>Bacillota</taxon>
        <taxon>Bacilli</taxon>
        <taxon>Bacillales</taxon>
        <taxon>Bacillaceae</taxon>
        <taxon>Ornithinibacillus</taxon>
    </lineage>
</organism>
<dbReference type="EMBL" id="JACOOL010000005">
    <property type="protein sequence ID" value="MBC5636983.1"/>
    <property type="molecule type" value="Genomic_DNA"/>
</dbReference>
<evidence type="ECO:0000313" key="9">
    <source>
        <dbReference type="EMBL" id="MBC5636983.1"/>
    </source>
</evidence>
<name>A0A923RIV3_9BACI</name>
<evidence type="ECO:0000256" key="6">
    <source>
        <dbReference type="PIRSR" id="PIRSR600821-50"/>
    </source>
</evidence>
<dbReference type="SMART" id="SM01005">
    <property type="entry name" value="Ala_racemase_C"/>
    <property type="match status" value="1"/>
</dbReference>
<comment type="pathway">
    <text evidence="5">Amino-acid biosynthesis; D-alanine biosynthesis; D-alanine from L-alanine: step 1/1.</text>
</comment>
<dbReference type="GO" id="GO:0008784">
    <property type="term" value="F:alanine racemase activity"/>
    <property type="evidence" value="ECO:0007669"/>
    <property type="project" value="UniProtKB-UniRule"/>
</dbReference>
<evidence type="ECO:0000259" key="8">
    <source>
        <dbReference type="SMART" id="SM01005"/>
    </source>
</evidence>
<proteinExistence type="inferred from homology"/>
<evidence type="ECO:0000256" key="3">
    <source>
        <dbReference type="ARBA" id="ARBA00022898"/>
    </source>
</evidence>
<dbReference type="Gene3D" id="2.40.37.10">
    <property type="entry name" value="Lyase, Ornithine Decarboxylase, Chain A, domain 1"/>
    <property type="match status" value="1"/>
</dbReference>
<evidence type="ECO:0000256" key="7">
    <source>
        <dbReference type="PIRSR" id="PIRSR600821-52"/>
    </source>
</evidence>
<feature type="active site" description="Proton acceptor; specific for D-alanine" evidence="5">
    <location>
        <position position="40"/>
    </location>
</feature>
<dbReference type="FunFam" id="3.20.20.10:FF:000002">
    <property type="entry name" value="Alanine racemase"/>
    <property type="match status" value="1"/>
</dbReference>
<dbReference type="Proteomes" id="UP000637359">
    <property type="component" value="Unassembled WGS sequence"/>
</dbReference>
<keyword evidence="3 5" id="KW-0663">Pyridoxal phosphate</keyword>
<dbReference type="GO" id="GO:0009252">
    <property type="term" value="P:peptidoglycan biosynthetic process"/>
    <property type="evidence" value="ECO:0007669"/>
    <property type="project" value="TreeGrafter"/>
</dbReference>
<evidence type="ECO:0000256" key="2">
    <source>
        <dbReference type="ARBA" id="ARBA00001933"/>
    </source>
</evidence>
<dbReference type="InterPro" id="IPR001608">
    <property type="entry name" value="Ala_racemase_N"/>
</dbReference>
<sequence length="373" mass="42053">MVGEMYRDTWIEINLQAIKYNIMQIKEKLPQDSNIIAVVKANAYGHGIVPIAQKAIKSGANGLAVALLEEAITLRKASITAPILVLGGVPAVYAPIAAKNHITLTVFQEDWLKEVNELTLEQPLYVHLKLDTGMGRIGVRTEEELVGMLQEIEKNRDINLTGIFTHFATADESDLAYYHEQTKRMEQLLTLFKQYWKESITIHVGNSAASIRFPESMHNSIRFGISMYGLYPSKYVKEENHISLKPAFSLHSKLIHVKSIKPGESVSYGRTYVAEEDEWIGTIPIGYGDGWNRKLQGMSVLVNGKRMPIVGRICMDQMMIRLDKSYPIGTKVTLIGEQGNDCIEMDEVAAYLDTISYEIPCMINERVPRIYIE</sequence>
<dbReference type="CDD" id="cd00430">
    <property type="entry name" value="PLPDE_III_AR"/>
    <property type="match status" value="1"/>
</dbReference>
<evidence type="ECO:0000313" key="10">
    <source>
        <dbReference type="Proteomes" id="UP000637359"/>
    </source>
</evidence>
<dbReference type="NCBIfam" id="TIGR00492">
    <property type="entry name" value="alr"/>
    <property type="match status" value="1"/>
</dbReference>
<dbReference type="PROSITE" id="PS00395">
    <property type="entry name" value="ALANINE_RACEMASE"/>
    <property type="match status" value="1"/>
</dbReference>
<dbReference type="InterPro" id="IPR011079">
    <property type="entry name" value="Ala_racemase_C"/>
</dbReference>
<dbReference type="GO" id="GO:0030170">
    <property type="term" value="F:pyridoxal phosphate binding"/>
    <property type="evidence" value="ECO:0007669"/>
    <property type="project" value="UniProtKB-UniRule"/>
</dbReference>
<gene>
    <name evidence="9" type="primary">alr</name>
    <name evidence="9" type="ORF">H8S33_09145</name>
</gene>
<dbReference type="InterPro" id="IPR020622">
    <property type="entry name" value="Ala_racemase_pyridoxalP-BS"/>
</dbReference>
<dbReference type="FunFam" id="2.40.37.10:FF:000006">
    <property type="entry name" value="Alanine racemase"/>
    <property type="match status" value="1"/>
</dbReference>
<dbReference type="PANTHER" id="PTHR30511:SF0">
    <property type="entry name" value="ALANINE RACEMASE, CATABOLIC-RELATED"/>
    <property type="match status" value="1"/>
</dbReference>
<reference evidence="9" key="1">
    <citation type="submission" date="2020-08" db="EMBL/GenBank/DDBJ databases">
        <title>Genome public.</title>
        <authorList>
            <person name="Liu C."/>
            <person name="Sun Q."/>
        </authorList>
    </citation>
    <scope>NUCLEOTIDE SEQUENCE</scope>
    <source>
        <strain evidence="9">BX22</strain>
    </source>
</reference>
<evidence type="ECO:0000256" key="5">
    <source>
        <dbReference type="HAMAP-Rule" id="MF_01201"/>
    </source>
</evidence>
<accession>A0A923RIV3</accession>
<dbReference type="InterPro" id="IPR000821">
    <property type="entry name" value="Ala_racemase"/>
</dbReference>
<dbReference type="HAMAP" id="MF_01201">
    <property type="entry name" value="Ala_racemase"/>
    <property type="match status" value="1"/>
</dbReference>
<dbReference type="SUPFAM" id="SSF50621">
    <property type="entry name" value="Alanine racemase C-terminal domain-like"/>
    <property type="match status" value="1"/>
</dbReference>
<dbReference type="InterPro" id="IPR009006">
    <property type="entry name" value="Ala_racemase/Decarboxylase_C"/>
</dbReference>
<keyword evidence="10" id="KW-1185">Reference proteome</keyword>
<dbReference type="GO" id="GO:0005829">
    <property type="term" value="C:cytosol"/>
    <property type="evidence" value="ECO:0007669"/>
    <property type="project" value="TreeGrafter"/>
</dbReference>